<name>A0A9P1D5G5_9DINO</name>
<gene>
    <name evidence="1" type="ORF">C1SCF055_LOCUS29203</name>
</gene>
<evidence type="ECO:0000313" key="1">
    <source>
        <dbReference type="EMBL" id="CAI4003330.1"/>
    </source>
</evidence>
<dbReference type="EMBL" id="CAMXCT030003246">
    <property type="protein sequence ID" value="CAL4790642.1"/>
    <property type="molecule type" value="Genomic_DNA"/>
</dbReference>
<protein>
    <submittedName>
        <fullName evidence="1">Uncharacterized protein</fullName>
    </submittedName>
</protein>
<reference evidence="1" key="1">
    <citation type="submission" date="2022-10" db="EMBL/GenBank/DDBJ databases">
        <authorList>
            <person name="Chen Y."/>
            <person name="Dougan E. K."/>
            <person name="Chan C."/>
            <person name="Rhodes N."/>
            <person name="Thang M."/>
        </authorList>
    </citation>
    <scope>NUCLEOTIDE SEQUENCE</scope>
</reference>
<dbReference type="Proteomes" id="UP001152797">
    <property type="component" value="Unassembled WGS sequence"/>
</dbReference>
<keyword evidence="3" id="KW-1185">Reference proteome</keyword>
<evidence type="ECO:0000313" key="3">
    <source>
        <dbReference type="Proteomes" id="UP001152797"/>
    </source>
</evidence>
<evidence type="ECO:0000313" key="2">
    <source>
        <dbReference type="EMBL" id="CAL1156705.1"/>
    </source>
</evidence>
<dbReference type="AlphaFoldDB" id="A0A9P1D5G5"/>
<reference evidence="2" key="2">
    <citation type="submission" date="2024-04" db="EMBL/GenBank/DDBJ databases">
        <authorList>
            <person name="Chen Y."/>
            <person name="Shah S."/>
            <person name="Dougan E. K."/>
            <person name="Thang M."/>
            <person name="Chan C."/>
        </authorList>
    </citation>
    <scope>NUCLEOTIDE SEQUENCE [LARGE SCALE GENOMIC DNA]</scope>
</reference>
<organism evidence="1">
    <name type="scientific">Cladocopium goreaui</name>
    <dbReference type="NCBI Taxonomy" id="2562237"/>
    <lineage>
        <taxon>Eukaryota</taxon>
        <taxon>Sar</taxon>
        <taxon>Alveolata</taxon>
        <taxon>Dinophyceae</taxon>
        <taxon>Suessiales</taxon>
        <taxon>Symbiodiniaceae</taxon>
        <taxon>Cladocopium</taxon>
    </lineage>
</organism>
<accession>A0A9P1D5G5</accession>
<dbReference type="EMBL" id="CAMXCT020003246">
    <property type="protein sequence ID" value="CAL1156705.1"/>
    <property type="molecule type" value="Genomic_DNA"/>
</dbReference>
<proteinExistence type="predicted"/>
<comment type="caution">
    <text evidence="1">The sequence shown here is derived from an EMBL/GenBank/DDBJ whole genome shotgun (WGS) entry which is preliminary data.</text>
</comment>
<dbReference type="EMBL" id="CAMXCT010003246">
    <property type="protein sequence ID" value="CAI4003330.1"/>
    <property type="molecule type" value="Genomic_DNA"/>
</dbReference>
<sequence>MKADPQWGLTASWDAPHLPLRDIMLFVLQVNKARKKQEKRPWKDRSRAIVTNLLHAFVGFLTDVLHQSLSPSSSLNAPSRNVRRSADSDTQKVNLETVWNLCQEATRKGISLAKLAEVREDDAHGGVKPTSTGYWSKKILAMYQDRARTAFLACRHFNIVMDGASHGPETLVSYSYSTDIDGAVAMAVQQLSPGKRPGLIDFLPDIELRAIKRDVSRVASYKQLQALSHQIHLLTKGKFSLESFFATPEMSLEPLSPGDHRTAVKENGQNKVLIYRAGTQQAQEVDFRGVDGVPVMVLQLDQGPSCVAMCAWMQENGVLCLPVWDKIHRCQRDLKGSGPEFLQFAQLATMYLWSANYKPFNSQGFFQDKLELLQSFLSIESKESPIFQKYLPRIACDFGIHVSEVDTIWDELSRMTSWTQKGSLPKMSRWFSWHQVASEYLREFWASRMLFEWRFCHEMLPDPDFNGHTTNFREWRSSEQFNGLKLAYQCCSASVYESAWVIFTVSRACWTWHTQNVETVKSTWDNIAYDLRMSEQWCCDPHLLEIASFIAANNVASWRWLEEMMQNSDGWASKVFNYTVSILGNRVATLSRHSCPPFCYAGIMDAATQQQTLQQMKRDFHLLLSLEVSTAPAADQLASDLRLLFNPLVRLALSLFELNNWCVFGPTGIRHQGWFIMEAIFRRFPDSKVVEDCHQRIRNDAAGNANSRQSASHIMELVQQAMVLEGREINHVASLQKEWFLEKWSSAKTDGVQFRNFRGHAMRLDKVPLEQLFVVFELLVSCRNMFSCWTKDMETLDPLAGLLRSDSV</sequence>